<dbReference type="AlphaFoldDB" id="A0AAV4X3A7"/>
<evidence type="ECO:0000313" key="1">
    <source>
        <dbReference type="EMBL" id="GIY88500.1"/>
    </source>
</evidence>
<sequence>MPSNSFGLADSHAAATFRKREINHFSKWKVESKHPSDTQVELPIDTTALLSNFSFSKDDFPTTKPRSISHSTRETTVLIQ</sequence>
<proteinExistence type="predicted"/>
<gene>
    <name evidence="1" type="ORF">CDAR_247221</name>
</gene>
<comment type="caution">
    <text evidence="1">The sequence shown here is derived from an EMBL/GenBank/DDBJ whole genome shotgun (WGS) entry which is preliminary data.</text>
</comment>
<evidence type="ECO:0000313" key="2">
    <source>
        <dbReference type="Proteomes" id="UP001054837"/>
    </source>
</evidence>
<keyword evidence="2" id="KW-1185">Reference proteome</keyword>
<reference evidence="1 2" key="1">
    <citation type="submission" date="2021-06" db="EMBL/GenBank/DDBJ databases">
        <title>Caerostris darwini draft genome.</title>
        <authorList>
            <person name="Kono N."/>
            <person name="Arakawa K."/>
        </authorList>
    </citation>
    <scope>NUCLEOTIDE SEQUENCE [LARGE SCALE GENOMIC DNA]</scope>
</reference>
<organism evidence="1 2">
    <name type="scientific">Caerostris darwini</name>
    <dbReference type="NCBI Taxonomy" id="1538125"/>
    <lineage>
        <taxon>Eukaryota</taxon>
        <taxon>Metazoa</taxon>
        <taxon>Ecdysozoa</taxon>
        <taxon>Arthropoda</taxon>
        <taxon>Chelicerata</taxon>
        <taxon>Arachnida</taxon>
        <taxon>Araneae</taxon>
        <taxon>Araneomorphae</taxon>
        <taxon>Entelegynae</taxon>
        <taxon>Araneoidea</taxon>
        <taxon>Araneidae</taxon>
        <taxon>Caerostris</taxon>
    </lineage>
</organism>
<dbReference type="Proteomes" id="UP001054837">
    <property type="component" value="Unassembled WGS sequence"/>
</dbReference>
<dbReference type="EMBL" id="BPLQ01015495">
    <property type="protein sequence ID" value="GIY88500.1"/>
    <property type="molecule type" value="Genomic_DNA"/>
</dbReference>
<protein>
    <submittedName>
        <fullName evidence="1">Uncharacterized protein</fullName>
    </submittedName>
</protein>
<accession>A0AAV4X3A7</accession>
<name>A0AAV4X3A7_9ARAC</name>